<accession>A0A3D8VDG5</accession>
<reference evidence="2 3" key="1">
    <citation type="submission" date="2018-08" db="EMBL/GenBank/DDBJ databases">
        <title>Lysobacter soli KCTC 22011, whole genome shotgun sequence.</title>
        <authorList>
            <person name="Zhang X."/>
            <person name="Feng G."/>
            <person name="Zhu H."/>
        </authorList>
    </citation>
    <scope>NUCLEOTIDE SEQUENCE [LARGE SCALE GENOMIC DNA]</scope>
    <source>
        <strain evidence="2 3">KCTC 22011</strain>
    </source>
</reference>
<dbReference type="EMBL" id="QTJR01000005">
    <property type="protein sequence ID" value="RDY67472.1"/>
    <property type="molecule type" value="Genomic_DNA"/>
</dbReference>
<gene>
    <name evidence="2" type="ORF">DX912_09380</name>
</gene>
<comment type="caution">
    <text evidence="2">The sequence shown here is derived from an EMBL/GenBank/DDBJ whole genome shotgun (WGS) entry which is preliminary data.</text>
</comment>
<evidence type="ECO:0000313" key="3">
    <source>
        <dbReference type="Proteomes" id="UP000256829"/>
    </source>
</evidence>
<feature type="signal peptide" evidence="1">
    <location>
        <begin position="1"/>
        <end position="20"/>
    </location>
</feature>
<keyword evidence="3" id="KW-1185">Reference proteome</keyword>
<feature type="chain" id="PRO_5017540796" description="Tat pathway signal protein" evidence="1">
    <location>
        <begin position="21"/>
        <end position="281"/>
    </location>
</feature>
<proteinExistence type="predicted"/>
<evidence type="ECO:0000313" key="2">
    <source>
        <dbReference type="EMBL" id="RDY67472.1"/>
    </source>
</evidence>
<keyword evidence="1" id="KW-0732">Signal</keyword>
<evidence type="ECO:0000256" key="1">
    <source>
        <dbReference type="SAM" id="SignalP"/>
    </source>
</evidence>
<name>A0A3D8VDG5_9GAMM</name>
<evidence type="ECO:0008006" key="4">
    <source>
        <dbReference type="Google" id="ProtNLM"/>
    </source>
</evidence>
<dbReference type="Proteomes" id="UP000256829">
    <property type="component" value="Unassembled WGS sequence"/>
</dbReference>
<organism evidence="2 3">
    <name type="scientific">Lysobacter soli</name>
    <dbReference type="NCBI Taxonomy" id="453783"/>
    <lineage>
        <taxon>Bacteria</taxon>
        <taxon>Pseudomonadati</taxon>
        <taxon>Pseudomonadota</taxon>
        <taxon>Gammaproteobacteria</taxon>
        <taxon>Lysobacterales</taxon>
        <taxon>Lysobacteraceae</taxon>
        <taxon>Lysobacter</taxon>
    </lineage>
</organism>
<dbReference type="RefSeq" id="WP_115842239.1">
    <property type="nucleotide sequence ID" value="NZ_CP183976.1"/>
</dbReference>
<dbReference type="AlphaFoldDB" id="A0A3D8VDG5"/>
<sequence length="281" mass="29532">MSRRTLLSCALACAATAGLAVPAVTGAQMRPGQPTVLTPAARPVQQVATPWTALRGRLGARNRVMLFWESTLDDAVSTRYRDVETLDRRVHGNAAQVDGVVDGSSGPVGVAVAGAQAHLHQRSESFVEGEGPAHAALSADARSMQSVFMSELRQGGVRFIDRTLATRLAGQSVQGERPNLHAIETGALVGHADFLMEVTSSADGNAASGRRFHVSLRSIATGETLLDFDTPADAGEPAVRPYVATANGFERGTAAPATQADTARVLANETGHRMADAMVRR</sequence>
<protein>
    <recommendedName>
        <fullName evidence="4">Tat pathway signal protein</fullName>
    </recommendedName>
</protein>